<evidence type="ECO:0000256" key="3">
    <source>
        <dbReference type="ARBA" id="ARBA00022692"/>
    </source>
</evidence>
<dbReference type="GO" id="GO:0005886">
    <property type="term" value="C:plasma membrane"/>
    <property type="evidence" value="ECO:0007669"/>
    <property type="project" value="TreeGrafter"/>
</dbReference>
<dbReference type="EMBL" id="WKPI01000078">
    <property type="protein sequence ID" value="MSC35325.1"/>
    <property type="molecule type" value="Genomic_DNA"/>
</dbReference>
<dbReference type="AlphaFoldDB" id="A0A6N7SD19"/>
<dbReference type="Pfam" id="PF01027">
    <property type="entry name" value="Bax1-I"/>
    <property type="match status" value="1"/>
</dbReference>
<sequence>MMDHQEVVSSLGGVSLSQHLTHTFLWMTAGLAVTAVVAFVTLFSGLWMTIYSFSLAPFVLLIAQLGVVIYLTGKLAKMQPSTAKILFLAYSALTGVTFSILPLAYGLSTMFIAFGFTALMFGSMAVIGMTTKRDLSGLGPILMAGLITMIVITIAGWFINLDAISMVMNYIMIGLFLGLTAYDMQKMRAMYYACESEPEMLDKISIYSALDLYLDFINIFLYVLRILGRSSKN</sequence>
<evidence type="ECO:0000256" key="1">
    <source>
        <dbReference type="ARBA" id="ARBA00004141"/>
    </source>
</evidence>
<evidence type="ECO:0000256" key="2">
    <source>
        <dbReference type="ARBA" id="ARBA00010350"/>
    </source>
</evidence>
<evidence type="ECO:0000256" key="6">
    <source>
        <dbReference type="RuleBase" id="RU004379"/>
    </source>
</evidence>
<evidence type="ECO:0000256" key="5">
    <source>
        <dbReference type="ARBA" id="ARBA00023136"/>
    </source>
</evidence>
<evidence type="ECO:0000313" key="9">
    <source>
        <dbReference type="Proteomes" id="UP000433575"/>
    </source>
</evidence>
<proteinExistence type="inferred from homology"/>
<comment type="similarity">
    <text evidence="2 6">Belongs to the BI1 family.</text>
</comment>
<dbReference type="PANTHER" id="PTHR23291">
    <property type="entry name" value="BAX INHIBITOR-RELATED"/>
    <property type="match status" value="1"/>
</dbReference>
<feature type="transmembrane region" description="Helical" evidence="6">
    <location>
        <begin position="167"/>
        <end position="184"/>
    </location>
</feature>
<evidence type="ECO:0000313" key="8">
    <source>
        <dbReference type="EMBL" id="MSC35325.1"/>
    </source>
</evidence>
<comment type="subcellular location">
    <subcellularLocation>
        <location evidence="1">Membrane</location>
        <topology evidence="1">Multi-pass membrane protein</topology>
    </subcellularLocation>
</comment>
<protein>
    <submittedName>
        <fullName evidence="7">BAX inhibitor (BI)-1/YccA family protein</fullName>
    </submittedName>
</protein>
<evidence type="ECO:0000313" key="7">
    <source>
        <dbReference type="EMBL" id="MSA91508.1"/>
    </source>
</evidence>
<keyword evidence="5 6" id="KW-0472">Membrane</keyword>
<accession>A0A6N7SD19</accession>
<feature type="transmembrane region" description="Helical" evidence="6">
    <location>
        <begin position="111"/>
        <end position="129"/>
    </location>
</feature>
<dbReference type="EMBL" id="WKPJ01000070">
    <property type="protein sequence ID" value="MSA91508.1"/>
    <property type="molecule type" value="Genomic_DNA"/>
</dbReference>
<comment type="caution">
    <text evidence="7">The sequence shown here is derived from an EMBL/GenBank/DDBJ whole genome shotgun (WGS) entry which is preliminary data.</text>
</comment>
<feature type="transmembrane region" description="Helical" evidence="6">
    <location>
        <begin position="85"/>
        <end position="105"/>
    </location>
</feature>
<dbReference type="Proteomes" id="UP000433575">
    <property type="component" value="Unassembled WGS sequence"/>
</dbReference>
<gene>
    <name evidence="8" type="ORF">GKD88_19670</name>
    <name evidence="7" type="ORF">GKE08_19555</name>
</gene>
<evidence type="ECO:0000313" key="10">
    <source>
        <dbReference type="Proteomes" id="UP000480929"/>
    </source>
</evidence>
<feature type="transmembrane region" description="Helical" evidence="6">
    <location>
        <begin position="50"/>
        <end position="73"/>
    </location>
</feature>
<dbReference type="PANTHER" id="PTHR23291:SF50">
    <property type="entry name" value="PROTEIN LIFEGUARD 4"/>
    <property type="match status" value="1"/>
</dbReference>
<dbReference type="Proteomes" id="UP000480929">
    <property type="component" value="Unassembled WGS sequence"/>
</dbReference>
<dbReference type="InterPro" id="IPR006214">
    <property type="entry name" value="Bax_inhibitor_1-related"/>
</dbReference>
<organism evidence="7 9">
    <name type="scientific">Holdemania massiliensis</name>
    <dbReference type="NCBI Taxonomy" id="1468449"/>
    <lineage>
        <taxon>Bacteria</taxon>
        <taxon>Bacillati</taxon>
        <taxon>Bacillota</taxon>
        <taxon>Erysipelotrichia</taxon>
        <taxon>Erysipelotrichales</taxon>
        <taxon>Erysipelotrichaceae</taxon>
        <taxon>Holdemania</taxon>
    </lineage>
</organism>
<reference evidence="9 10" key="1">
    <citation type="journal article" date="2019" name="Nat. Med.">
        <title>A library of human gut bacterial isolates paired with longitudinal multiomics data enables mechanistic microbiome research.</title>
        <authorList>
            <person name="Poyet M."/>
            <person name="Groussin M."/>
            <person name="Gibbons S.M."/>
            <person name="Avila-Pacheco J."/>
            <person name="Jiang X."/>
            <person name="Kearney S.M."/>
            <person name="Perrotta A.R."/>
            <person name="Berdy B."/>
            <person name="Zhao S."/>
            <person name="Lieberman T.D."/>
            <person name="Swanson P.K."/>
            <person name="Smith M."/>
            <person name="Roesemann S."/>
            <person name="Alexander J.E."/>
            <person name="Rich S.A."/>
            <person name="Livny J."/>
            <person name="Vlamakis H."/>
            <person name="Clish C."/>
            <person name="Bullock K."/>
            <person name="Deik A."/>
            <person name="Scott J."/>
            <person name="Pierce K.A."/>
            <person name="Xavier R.J."/>
            <person name="Alm E.J."/>
        </authorList>
    </citation>
    <scope>NUCLEOTIDE SEQUENCE [LARGE SCALE GENOMIC DNA]</scope>
    <source>
        <strain evidence="7 9">BIOML-A4</strain>
        <strain evidence="8 10">BIOML-A5</strain>
    </source>
</reference>
<keyword evidence="10" id="KW-1185">Reference proteome</keyword>
<feature type="transmembrane region" description="Helical" evidence="6">
    <location>
        <begin position="141"/>
        <end position="161"/>
    </location>
</feature>
<dbReference type="CDD" id="cd10432">
    <property type="entry name" value="BI-1-like_bacterial"/>
    <property type="match status" value="1"/>
</dbReference>
<keyword evidence="4 6" id="KW-1133">Transmembrane helix</keyword>
<keyword evidence="3 6" id="KW-0812">Transmembrane</keyword>
<name>A0A6N7SD19_9FIRM</name>
<feature type="transmembrane region" description="Helical" evidence="6">
    <location>
        <begin position="24"/>
        <end position="44"/>
    </location>
</feature>
<evidence type="ECO:0000256" key="4">
    <source>
        <dbReference type="ARBA" id="ARBA00022989"/>
    </source>
</evidence>